<protein>
    <submittedName>
        <fullName evidence="5">AraC family transcriptional regulator</fullName>
    </submittedName>
</protein>
<evidence type="ECO:0000313" key="5">
    <source>
        <dbReference type="EMBL" id="MEJ2901193.1"/>
    </source>
</evidence>
<dbReference type="InterPro" id="IPR037923">
    <property type="entry name" value="HTH-like"/>
</dbReference>
<keyword evidence="2" id="KW-0238">DNA-binding</keyword>
<dbReference type="Proteomes" id="UP001378956">
    <property type="component" value="Unassembled WGS sequence"/>
</dbReference>
<keyword evidence="3" id="KW-0804">Transcription</keyword>
<dbReference type="Pfam" id="PF12833">
    <property type="entry name" value="HTH_18"/>
    <property type="match status" value="1"/>
</dbReference>
<reference evidence="5 6" key="1">
    <citation type="submission" date="2024-03" db="EMBL/GenBank/DDBJ databases">
        <title>Sequence of Lycoming College Course Isolates.</title>
        <authorList>
            <person name="Plotts O."/>
            <person name="Newman J."/>
        </authorList>
    </citation>
    <scope>NUCLEOTIDE SEQUENCE [LARGE SCALE GENOMIC DNA]</scope>
    <source>
        <strain evidence="5 6">CJB-3</strain>
    </source>
</reference>
<evidence type="ECO:0000256" key="3">
    <source>
        <dbReference type="ARBA" id="ARBA00023163"/>
    </source>
</evidence>
<dbReference type="InterPro" id="IPR009057">
    <property type="entry name" value="Homeodomain-like_sf"/>
</dbReference>
<organism evidence="5 6">
    <name type="scientific">Pedobacter panaciterrae</name>
    <dbReference type="NCBI Taxonomy" id="363849"/>
    <lineage>
        <taxon>Bacteria</taxon>
        <taxon>Pseudomonadati</taxon>
        <taxon>Bacteroidota</taxon>
        <taxon>Sphingobacteriia</taxon>
        <taxon>Sphingobacteriales</taxon>
        <taxon>Sphingobacteriaceae</taxon>
        <taxon>Pedobacter</taxon>
    </lineage>
</organism>
<dbReference type="InterPro" id="IPR018060">
    <property type="entry name" value="HTH_AraC"/>
</dbReference>
<feature type="domain" description="HTH araC/xylS-type" evidence="4">
    <location>
        <begin position="191"/>
        <end position="289"/>
    </location>
</feature>
<dbReference type="SUPFAM" id="SSF46689">
    <property type="entry name" value="Homeodomain-like"/>
    <property type="match status" value="2"/>
</dbReference>
<evidence type="ECO:0000313" key="6">
    <source>
        <dbReference type="Proteomes" id="UP001378956"/>
    </source>
</evidence>
<dbReference type="Pfam" id="PF02311">
    <property type="entry name" value="AraC_binding"/>
    <property type="match status" value="1"/>
</dbReference>
<dbReference type="PANTHER" id="PTHR43280">
    <property type="entry name" value="ARAC-FAMILY TRANSCRIPTIONAL REGULATOR"/>
    <property type="match status" value="1"/>
</dbReference>
<dbReference type="SMART" id="SM00342">
    <property type="entry name" value="HTH_ARAC"/>
    <property type="match status" value="1"/>
</dbReference>
<dbReference type="PROSITE" id="PS00041">
    <property type="entry name" value="HTH_ARAC_FAMILY_1"/>
    <property type="match status" value="1"/>
</dbReference>
<dbReference type="PANTHER" id="PTHR43280:SF30">
    <property type="entry name" value="MMSAB OPERON REGULATORY PROTEIN"/>
    <property type="match status" value="1"/>
</dbReference>
<dbReference type="EMBL" id="JBBEUB010000001">
    <property type="protein sequence ID" value="MEJ2901193.1"/>
    <property type="molecule type" value="Genomic_DNA"/>
</dbReference>
<dbReference type="RefSeq" id="WP_172663675.1">
    <property type="nucleotide sequence ID" value="NZ_CBFGNQ010000004.1"/>
</dbReference>
<dbReference type="PROSITE" id="PS01124">
    <property type="entry name" value="HTH_ARAC_FAMILY_2"/>
    <property type="match status" value="1"/>
</dbReference>
<keyword evidence="1" id="KW-0805">Transcription regulation</keyword>
<dbReference type="Gene3D" id="1.10.10.60">
    <property type="entry name" value="Homeodomain-like"/>
    <property type="match status" value="2"/>
</dbReference>
<comment type="caution">
    <text evidence="5">The sequence shown here is derived from an EMBL/GenBank/DDBJ whole genome shotgun (WGS) entry which is preliminary data.</text>
</comment>
<dbReference type="Gene3D" id="2.60.120.280">
    <property type="entry name" value="Regulatory protein AraC"/>
    <property type="match status" value="1"/>
</dbReference>
<evidence type="ECO:0000256" key="2">
    <source>
        <dbReference type="ARBA" id="ARBA00023125"/>
    </source>
</evidence>
<evidence type="ECO:0000256" key="1">
    <source>
        <dbReference type="ARBA" id="ARBA00023015"/>
    </source>
</evidence>
<gene>
    <name evidence="5" type="ORF">WAE58_02080</name>
</gene>
<dbReference type="InterPro" id="IPR003313">
    <property type="entry name" value="AraC-bd"/>
</dbReference>
<keyword evidence="6" id="KW-1185">Reference proteome</keyword>
<dbReference type="InterPro" id="IPR018062">
    <property type="entry name" value="HTH_AraC-typ_CS"/>
</dbReference>
<proteinExistence type="predicted"/>
<sequence>MINFYKYLPVSKEDESWGLIVLNTGCTHIGPTSIYPFKNHPAHHNFNWKSWRTLQEYQVIYITRGSGIFESENYKQTKINAGTVIVLFPNERHRYKPDPETGWDEYWVGVKGKIIDNLVTSGYLKPEAPTQYIGFNESILEVYNGIIEKTKQERPGYQPLVSGAVFYLLGACHSLAKQHTLGNQEEDNVINRAMLLFRSNINNPYSAEQAAQDLCVGYSSFRKFFKNYTGLSPGQYYLQLKIEKAKDLLCSSNIPIKEISIDLNFESSFYFSKLFKEKTGLKPTDYRKRCRDTVNEG</sequence>
<dbReference type="SUPFAM" id="SSF51215">
    <property type="entry name" value="Regulatory protein AraC"/>
    <property type="match status" value="1"/>
</dbReference>
<name>A0ABU8NH57_9SPHI</name>
<accession>A0ABU8NH57</accession>
<evidence type="ECO:0000259" key="4">
    <source>
        <dbReference type="PROSITE" id="PS01124"/>
    </source>
</evidence>